<keyword evidence="3" id="KW-1185">Reference proteome</keyword>
<evidence type="ECO:0000313" key="4">
    <source>
        <dbReference type="RefSeq" id="XP_011014260.1"/>
    </source>
</evidence>
<feature type="domain" description="Myb/SANT-like" evidence="2">
    <location>
        <begin position="11"/>
        <end position="104"/>
    </location>
</feature>
<dbReference type="KEGG" id="peu:105118094"/>
<evidence type="ECO:0000313" key="3">
    <source>
        <dbReference type="Proteomes" id="UP000694918"/>
    </source>
</evidence>
<dbReference type="GeneID" id="105118094"/>
<gene>
    <name evidence="4" type="primary">LOC105118094</name>
</gene>
<name>A0AAJ6TNN6_POPEU</name>
<sequence length="190" mass="21923">MKDAKSSNKVSWSKDMLHIFYDICIVAIEKGMRPNTHFDKTGWKFIMVVFKEKTSLAFTKTQLKNKWDGAKKEWRIWKKLISETGVGCNNEFGTINASDEWWNKKTQEIRGFKKFRHARIEPSLCSKFDRMFSNVVATGHYAWAPSSGVLFDDDTVNQNTQDVHVNKEENLEEGSGDSKEDVIPNYTAIT</sequence>
<dbReference type="PANTHER" id="PTHR31704:SF37">
    <property type="entry name" value="HEAT SHOCK PROTEIN"/>
    <property type="match status" value="1"/>
</dbReference>
<organism evidence="3 4">
    <name type="scientific">Populus euphratica</name>
    <name type="common">Euphrates poplar</name>
    <dbReference type="NCBI Taxonomy" id="75702"/>
    <lineage>
        <taxon>Eukaryota</taxon>
        <taxon>Viridiplantae</taxon>
        <taxon>Streptophyta</taxon>
        <taxon>Embryophyta</taxon>
        <taxon>Tracheophyta</taxon>
        <taxon>Spermatophyta</taxon>
        <taxon>Magnoliopsida</taxon>
        <taxon>eudicotyledons</taxon>
        <taxon>Gunneridae</taxon>
        <taxon>Pentapetalae</taxon>
        <taxon>rosids</taxon>
        <taxon>fabids</taxon>
        <taxon>Malpighiales</taxon>
        <taxon>Salicaceae</taxon>
        <taxon>Saliceae</taxon>
        <taxon>Populus</taxon>
    </lineage>
</organism>
<dbReference type="InterPro" id="IPR024752">
    <property type="entry name" value="Myb/SANT-like_dom"/>
</dbReference>
<proteinExistence type="predicted"/>
<evidence type="ECO:0000259" key="2">
    <source>
        <dbReference type="Pfam" id="PF12776"/>
    </source>
</evidence>
<feature type="region of interest" description="Disordered" evidence="1">
    <location>
        <begin position="169"/>
        <end position="190"/>
    </location>
</feature>
<reference evidence="4" key="1">
    <citation type="submission" date="2025-08" db="UniProtKB">
        <authorList>
            <consortium name="RefSeq"/>
        </authorList>
    </citation>
    <scope>IDENTIFICATION</scope>
</reference>
<accession>A0AAJ6TNN6</accession>
<dbReference type="Pfam" id="PF12776">
    <property type="entry name" value="Myb_DNA-bind_3"/>
    <property type="match status" value="1"/>
</dbReference>
<dbReference type="AlphaFoldDB" id="A0AAJ6TNN6"/>
<dbReference type="RefSeq" id="XP_011014260.1">
    <property type="nucleotide sequence ID" value="XM_011015958.1"/>
</dbReference>
<dbReference type="Proteomes" id="UP000694918">
    <property type="component" value="Unplaced"/>
</dbReference>
<protein>
    <submittedName>
        <fullName evidence="4">Uncharacterized protein LOC105118094</fullName>
    </submittedName>
</protein>
<evidence type="ECO:0000256" key="1">
    <source>
        <dbReference type="SAM" id="MobiDB-lite"/>
    </source>
</evidence>
<dbReference type="PANTHER" id="PTHR31704">
    <property type="entry name" value="MYB/SANT-LIKE DNA-BINDING DOMAIN PROTEIN-RELATED"/>
    <property type="match status" value="1"/>
</dbReference>